<protein>
    <recommendedName>
        <fullName evidence="9">Amino acid transporter transmembrane domain-containing protein</fullName>
    </recommendedName>
</protein>
<evidence type="ECO:0000256" key="3">
    <source>
        <dbReference type="ARBA" id="ARBA00022692"/>
    </source>
</evidence>
<evidence type="ECO:0000256" key="4">
    <source>
        <dbReference type="ARBA" id="ARBA00022970"/>
    </source>
</evidence>
<feature type="transmembrane region" description="Helical" evidence="8">
    <location>
        <begin position="377"/>
        <end position="398"/>
    </location>
</feature>
<evidence type="ECO:0000256" key="6">
    <source>
        <dbReference type="ARBA" id="ARBA00023136"/>
    </source>
</evidence>
<feature type="compositionally biased region" description="Low complexity" evidence="7">
    <location>
        <begin position="14"/>
        <end position="24"/>
    </location>
</feature>
<evidence type="ECO:0000256" key="7">
    <source>
        <dbReference type="SAM" id="MobiDB-lite"/>
    </source>
</evidence>
<reference evidence="10 11" key="2">
    <citation type="submission" date="2020-07" db="EMBL/GenBank/DDBJ databases">
        <title>Genome assembly of wild tea tree DASZ reveals pedigree and selection history of tea varieties.</title>
        <authorList>
            <person name="Zhang W."/>
        </authorList>
    </citation>
    <scope>NUCLEOTIDE SEQUENCE [LARGE SCALE GENOMIC DNA]</scope>
    <source>
        <strain evidence="11">cv. G240</strain>
        <tissue evidence="10">Leaf</tissue>
    </source>
</reference>
<feature type="transmembrane region" description="Helical" evidence="8">
    <location>
        <begin position="174"/>
        <end position="195"/>
    </location>
</feature>
<dbReference type="InterPro" id="IPR013057">
    <property type="entry name" value="AA_transpt_TM"/>
</dbReference>
<name>A0A7J7HPJ5_CAMSI</name>
<keyword evidence="2" id="KW-0813">Transport</keyword>
<gene>
    <name evidence="10" type="ORF">HYC85_006772</name>
</gene>
<evidence type="ECO:0000256" key="1">
    <source>
        <dbReference type="ARBA" id="ARBA00004370"/>
    </source>
</evidence>
<comment type="caution">
    <text evidence="10">The sequence shown here is derived from an EMBL/GenBank/DDBJ whole genome shotgun (WGS) entry which is preliminary data.</text>
</comment>
<dbReference type="GO" id="GO:0006865">
    <property type="term" value="P:amino acid transport"/>
    <property type="evidence" value="ECO:0007669"/>
    <property type="project" value="UniProtKB-KW"/>
</dbReference>
<comment type="subcellular location">
    <subcellularLocation>
        <location evidence="1">Membrane</location>
    </subcellularLocation>
</comment>
<evidence type="ECO:0000256" key="2">
    <source>
        <dbReference type="ARBA" id="ARBA00022448"/>
    </source>
</evidence>
<keyword evidence="11" id="KW-1185">Reference proteome</keyword>
<feature type="domain" description="Amino acid transporter transmembrane" evidence="9">
    <location>
        <begin position="163"/>
        <end position="402"/>
    </location>
</feature>
<dbReference type="Proteomes" id="UP000593564">
    <property type="component" value="Unassembled WGS sequence"/>
</dbReference>
<reference evidence="11" key="1">
    <citation type="journal article" date="2020" name="Nat. Commun.">
        <title>Genome assembly of wild tea tree DASZ reveals pedigree and selection history of tea varieties.</title>
        <authorList>
            <person name="Zhang W."/>
            <person name="Zhang Y."/>
            <person name="Qiu H."/>
            <person name="Guo Y."/>
            <person name="Wan H."/>
            <person name="Zhang X."/>
            <person name="Scossa F."/>
            <person name="Alseekh S."/>
            <person name="Zhang Q."/>
            <person name="Wang P."/>
            <person name="Xu L."/>
            <person name="Schmidt M.H."/>
            <person name="Jia X."/>
            <person name="Li D."/>
            <person name="Zhu A."/>
            <person name="Guo F."/>
            <person name="Chen W."/>
            <person name="Ni D."/>
            <person name="Usadel B."/>
            <person name="Fernie A.R."/>
            <person name="Wen W."/>
        </authorList>
    </citation>
    <scope>NUCLEOTIDE SEQUENCE [LARGE SCALE GENOMIC DNA]</scope>
    <source>
        <strain evidence="11">cv. G240</strain>
    </source>
</reference>
<keyword evidence="6 8" id="KW-0472">Membrane</keyword>
<dbReference type="GO" id="GO:0016020">
    <property type="term" value="C:membrane"/>
    <property type="evidence" value="ECO:0007669"/>
    <property type="project" value="UniProtKB-SubCell"/>
</dbReference>
<dbReference type="AlphaFoldDB" id="A0A7J7HPJ5"/>
<sequence>MAVGEGEGDHHTPLLHSTLPSPSTSIESSLKLSFKRTGNIWTAFAHIITAVIGSGVLSLAWSMAQLGWIAGPLSMLFFASITLISAFMVCNCYRSPDPENGPARNHSYLEAVRTILGKRNASLCGILLRLSMFKSGIVFTITSGICGNTWFGKGDGYIKGDIVGVQTSTATQKVLLVAQALGDIAFAYPFSIILIDIQNTLKSPPSEKVTMNNASMMATCITTIFYLLCGGFGYAAFGNSAPGNLLTGFGFYEPYWLIDFANMCVAVHLVGAYQVLSQPLFAMVERWAAEKFPSSGFVNDNFVLKLPLLPAFRSNLFRLCFRTVYVASTTAVAVIFPYFNQVLGVAGTMNFWPLIVYFPVEMYIVQKNIGRWTRKWIVLHIYSSICLLVTMFALVGSIEGLITAKFS</sequence>
<keyword evidence="4" id="KW-0029">Amino-acid transport</keyword>
<feature type="transmembrane region" description="Helical" evidence="8">
    <location>
        <begin position="319"/>
        <end position="339"/>
    </location>
</feature>
<evidence type="ECO:0000313" key="11">
    <source>
        <dbReference type="Proteomes" id="UP000593564"/>
    </source>
</evidence>
<dbReference type="Pfam" id="PF01490">
    <property type="entry name" value="Aa_trans"/>
    <property type="match status" value="2"/>
</dbReference>
<organism evidence="10 11">
    <name type="scientific">Camellia sinensis</name>
    <name type="common">Tea plant</name>
    <name type="synonym">Thea sinensis</name>
    <dbReference type="NCBI Taxonomy" id="4442"/>
    <lineage>
        <taxon>Eukaryota</taxon>
        <taxon>Viridiplantae</taxon>
        <taxon>Streptophyta</taxon>
        <taxon>Embryophyta</taxon>
        <taxon>Tracheophyta</taxon>
        <taxon>Spermatophyta</taxon>
        <taxon>Magnoliopsida</taxon>
        <taxon>eudicotyledons</taxon>
        <taxon>Gunneridae</taxon>
        <taxon>Pentapetalae</taxon>
        <taxon>asterids</taxon>
        <taxon>Ericales</taxon>
        <taxon>Theaceae</taxon>
        <taxon>Camellia</taxon>
    </lineage>
</organism>
<feature type="domain" description="Amino acid transporter transmembrane" evidence="9">
    <location>
        <begin position="37"/>
        <end position="145"/>
    </location>
</feature>
<evidence type="ECO:0000256" key="5">
    <source>
        <dbReference type="ARBA" id="ARBA00022989"/>
    </source>
</evidence>
<keyword evidence="3 8" id="KW-0812">Transmembrane</keyword>
<accession>A0A7J7HPJ5</accession>
<evidence type="ECO:0000256" key="8">
    <source>
        <dbReference type="SAM" id="Phobius"/>
    </source>
</evidence>
<evidence type="ECO:0000313" key="10">
    <source>
        <dbReference type="EMBL" id="KAF5953916.1"/>
    </source>
</evidence>
<dbReference type="PANTHER" id="PTHR48017">
    <property type="entry name" value="OS05G0424000 PROTEIN-RELATED"/>
    <property type="match status" value="1"/>
</dbReference>
<feature type="region of interest" description="Disordered" evidence="7">
    <location>
        <begin position="1"/>
        <end position="24"/>
    </location>
</feature>
<proteinExistence type="predicted"/>
<feature type="transmembrane region" description="Helical" evidence="8">
    <location>
        <begin position="126"/>
        <end position="151"/>
    </location>
</feature>
<keyword evidence="5 8" id="KW-1133">Transmembrane helix</keyword>
<evidence type="ECO:0000259" key="9">
    <source>
        <dbReference type="Pfam" id="PF01490"/>
    </source>
</evidence>
<feature type="transmembrane region" description="Helical" evidence="8">
    <location>
        <begin position="67"/>
        <end position="90"/>
    </location>
</feature>
<feature type="transmembrane region" description="Helical" evidence="8">
    <location>
        <begin position="216"/>
        <end position="235"/>
    </location>
</feature>
<feature type="transmembrane region" description="Helical" evidence="8">
    <location>
        <begin position="40"/>
        <end position="61"/>
    </location>
</feature>
<feature type="transmembrane region" description="Helical" evidence="8">
    <location>
        <begin position="345"/>
        <end position="365"/>
    </location>
</feature>
<dbReference type="EMBL" id="JACBKZ010000003">
    <property type="protein sequence ID" value="KAF5953916.1"/>
    <property type="molecule type" value="Genomic_DNA"/>
</dbReference>